<dbReference type="GO" id="GO:0051301">
    <property type="term" value="P:cell division"/>
    <property type="evidence" value="ECO:0007669"/>
    <property type="project" value="UniProtKB-KW"/>
</dbReference>
<dbReference type="InterPro" id="IPR004367">
    <property type="entry name" value="Cyclin_C-dom"/>
</dbReference>
<comment type="caution">
    <text evidence="11">The sequence shown here is derived from an EMBL/GenBank/DDBJ whole genome shotgun (WGS) entry which is preliminary data.</text>
</comment>
<keyword evidence="4 7" id="KW-0195">Cyclin</keyword>
<dbReference type="SMART" id="SM01332">
    <property type="entry name" value="Cyclin_C"/>
    <property type="match status" value="1"/>
</dbReference>
<feature type="region of interest" description="Disordered" evidence="8">
    <location>
        <begin position="369"/>
        <end position="402"/>
    </location>
</feature>
<dbReference type="CDD" id="cd20544">
    <property type="entry name" value="CYCLIN_AtCycD-like_rpt2"/>
    <property type="match status" value="1"/>
</dbReference>
<evidence type="ECO:0000256" key="1">
    <source>
        <dbReference type="ARBA" id="ARBA00009065"/>
    </source>
</evidence>
<feature type="compositionally biased region" description="Low complexity" evidence="8">
    <location>
        <begin position="372"/>
        <end position="382"/>
    </location>
</feature>
<keyword evidence="3" id="KW-0132">Cell division</keyword>
<feature type="domain" description="Cyclin-like" evidence="9">
    <location>
        <begin position="124"/>
        <end position="212"/>
    </location>
</feature>
<dbReference type="EMBL" id="CAMGYJ010000007">
    <property type="protein sequence ID" value="CAI0445823.1"/>
    <property type="molecule type" value="Genomic_DNA"/>
</dbReference>
<dbReference type="CDD" id="cd20543">
    <property type="entry name" value="CYCLIN_AtCycD-like_rpt1"/>
    <property type="match status" value="1"/>
</dbReference>
<evidence type="ECO:0000256" key="6">
    <source>
        <dbReference type="ARBA" id="ARBA00032263"/>
    </source>
</evidence>
<dbReference type="GO" id="GO:0010444">
    <property type="term" value="P:guard mother cell differentiation"/>
    <property type="evidence" value="ECO:0007669"/>
    <property type="project" value="UniProtKB-ARBA"/>
</dbReference>
<name>A0AAV0MGB8_9ROSI</name>
<evidence type="ECO:0000313" key="11">
    <source>
        <dbReference type="EMBL" id="CAI0445823.1"/>
    </source>
</evidence>
<evidence type="ECO:0000259" key="9">
    <source>
        <dbReference type="SMART" id="SM00385"/>
    </source>
</evidence>
<dbReference type="FunFam" id="1.10.472.10:FF:000060">
    <property type="entry name" value="D6-type cyclin"/>
    <property type="match status" value="1"/>
</dbReference>
<dbReference type="GO" id="GO:0048316">
    <property type="term" value="P:seed development"/>
    <property type="evidence" value="ECO:0007669"/>
    <property type="project" value="UniProtKB-ARBA"/>
</dbReference>
<evidence type="ECO:0000256" key="2">
    <source>
        <dbReference type="ARBA" id="ARBA00011177"/>
    </source>
</evidence>
<dbReference type="Pfam" id="PF02984">
    <property type="entry name" value="Cyclin_C"/>
    <property type="match status" value="1"/>
</dbReference>
<dbReference type="InterPro" id="IPR006671">
    <property type="entry name" value="Cyclin_N"/>
</dbReference>
<dbReference type="Proteomes" id="UP001154282">
    <property type="component" value="Unassembled WGS sequence"/>
</dbReference>
<evidence type="ECO:0000256" key="4">
    <source>
        <dbReference type="ARBA" id="ARBA00023127"/>
    </source>
</evidence>
<proteinExistence type="inferred from homology"/>
<dbReference type="AlphaFoldDB" id="A0AAV0MGB8"/>
<dbReference type="PANTHER" id="PTHR10177">
    <property type="entry name" value="CYCLINS"/>
    <property type="match status" value="1"/>
</dbReference>
<dbReference type="FunFam" id="1.10.472.10:FF:000070">
    <property type="entry name" value="CYCLIN D32"/>
    <property type="match status" value="1"/>
</dbReference>
<dbReference type="SUPFAM" id="SSF47954">
    <property type="entry name" value="Cyclin-like"/>
    <property type="match status" value="2"/>
</dbReference>
<keyword evidence="5" id="KW-0131">Cell cycle</keyword>
<organism evidence="11 12">
    <name type="scientific">Linum tenue</name>
    <dbReference type="NCBI Taxonomy" id="586396"/>
    <lineage>
        <taxon>Eukaryota</taxon>
        <taxon>Viridiplantae</taxon>
        <taxon>Streptophyta</taxon>
        <taxon>Embryophyta</taxon>
        <taxon>Tracheophyta</taxon>
        <taxon>Spermatophyta</taxon>
        <taxon>Magnoliopsida</taxon>
        <taxon>eudicotyledons</taxon>
        <taxon>Gunneridae</taxon>
        <taxon>Pentapetalae</taxon>
        <taxon>rosids</taxon>
        <taxon>fabids</taxon>
        <taxon>Malpighiales</taxon>
        <taxon>Linaceae</taxon>
        <taxon>Linum</taxon>
    </lineage>
</organism>
<comment type="subunit">
    <text evidence="2">Interacts with the CDC2 protein kinase to form a serine/threonine kinase holoenzyme complex also known as maturation promoting factor (MPF). The cyclin subunit imparts substrate specificity to the complex.</text>
</comment>
<dbReference type="InterPro" id="IPR036915">
    <property type="entry name" value="Cyclin-like_sf"/>
</dbReference>
<feature type="domain" description="Cyclin C-terminal" evidence="10">
    <location>
        <begin position="221"/>
        <end position="339"/>
    </location>
</feature>
<keyword evidence="12" id="KW-1185">Reference proteome</keyword>
<gene>
    <name evidence="11" type="ORF">LITE_LOCUS28750</name>
</gene>
<evidence type="ECO:0000259" key="10">
    <source>
        <dbReference type="SMART" id="SM01332"/>
    </source>
</evidence>
<evidence type="ECO:0000256" key="5">
    <source>
        <dbReference type="ARBA" id="ARBA00023306"/>
    </source>
</evidence>
<dbReference type="InterPro" id="IPR013763">
    <property type="entry name" value="Cyclin-like_dom"/>
</dbReference>
<evidence type="ECO:0000313" key="12">
    <source>
        <dbReference type="Proteomes" id="UP001154282"/>
    </source>
</evidence>
<evidence type="ECO:0000256" key="3">
    <source>
        <dbReference type="ARBA" id="ARBA00022618"/>
    </source>
</evidence>
<dbReference type="Gene3D" id="1.10.472.10">
    <property type="entry name" value="Cyclin-like"/>
    <property type="match status" value="2"/>
</dbReference>
<protein>
    <recommendedName>
        <fullName evidence="6">B-like cyclin</fullName>
    </recommendedName>
</protein>
<evidence type="ECO:0000256" key="7">
    <source>
        <dbReference type="RuleBase" id="RU000383"/>
    </source>
</evidence>
<accession>A0AAV0MGB8</accession>
<evidence type="ECO:0000256" key="8">
    <source>
        <dbReference type="SAM" id="MobiDB-lite"/>
    </source>
</evidence>
<sequence>MITPTSLSSSFAMKRMQPLLIPNLHISDNDNLSSTPSSSPLDDLYCEEERWEDEDGNGEVLDSSDTAGVRHCLSPILLLEQVWFWEDEELCSLFSKERSEEERRKRPAKETCPVIRSARQRAVEWMVNVSTHYGFSILTSVLAINYLDRFLSTPCYQKDKPWMIQLVAVTCLSLAAKVEETDVPLLLDLQIEETKYVFEAKTIQRMELLVLSALGWKMHPVTPISFVDHIVRRLGLKSNVHWEFLNRCHHLLLCLVSDSRSVRYKASVLATATMMHVIDQVEHFNPIDYQTQLLTVLNITKEKVEECYEVIMEVAKGNGVGKKRKYYRHYDEGAFPSSPSGVIDAEALLSCDSSNDSWGLGSLMPKAKGKGSFSSSSSSVCSSPPPPPLEAEQQPLLKKSRTQDDQWVFVGFVGSPN</sequence>
<dbReference type="SMART" id="SM00385">
    <property type="entry name" value="CYCLIN"/>
    <property type="match status" value="1"/>
</dbReference>
<dbReference type="InterPro" id="IPR039361">
    <property type="entry name" value="Cyclin"/>
</dbReference>
<reference evidence="11" key="1">
    <citation type="submission" date="2022-08" db="EMBL/GenBank/DDBJ databases">
        <authorList>
            <person name="Gutierrez-Valencia J."/>
        </authorList>
    </citation>
    <scope>NUCLEOTIDE SEQUENCE</scope>
</reference>
<comment type="similarity">
    <text evidence="1">Belongs to the cyclin family. Cyclin D subfamily.</text>
</comment>
<dbReference type="Pfam" id="PF00134">
    <property type="entry name" value="Cyclin_N"/>
    <property type="match status" value="1"/>
</dbReference>